<gene>
    <name evidence="2" type="ORF">DOTSEDRAFT_29160</name>
</gene>
<proteinExistence type="predicted"/>
<organism evidence="2 3">
    <name type="scientific">Dothistroma septosporum (strain NZE10 / CBS 128990)</name>
    <name type="common">Red band needle blight fungus</name>
    <name type="synonym">Mycosphaerella pini</name>
    <dbReference type="NCBI Taxonomy" id="675120"/>
    <lineage>
        <taxon>Eukaryota</taxon>
        <taxon>Fungi</taxon>
        <taxon>Dikarya</taxon>
        <taxon>Ascomycota</taxon>
        <taxon>Pezizomycotina</taxon>
        <taxon>Dothideomycetes</taxon>
        <taxon>Dothideomycetidae</taxon>
        <taxon>Mycosphaerellales</taxon>
        <taxon>Mycosphaerellaceae</taxon>
        <taxon>Dothistroma</taxon>
    </lineage>
</organism>
<dbReference type="STRING" id="675120.M2XHP7"/>
<protein>
    <recommendedName>
        <fullName evidence="4">Apple domain-containing protein</fullName>
    </recommendedName>
</protein>
<evidence type="ECO:0000313" key="3">
    <source>
        <dbReference type="Proteomes" id="UP000016933"/>
    </source>
</evidence>
<keyword evidence="1" id="KW-0732">Signal</keyword>
<evidence type="ECO:0000313" key="2">
    <source>
        <dbReference type="EMBL" id="EME38972.1"/>
    </source>
</evidence>
<dbReference type="HOGENOM" id="CLU_789943_0_0_1"/>
<sequence length="351" mass="35910">MASAVGLMMLVSTAIAAPLTCPASNETQVLGPNGNTFIVECGIDHEADDIANTQVSSFKQCIDACDDPQCVDVSLSGVAFYLKGTLGRAIGASDVQGARKLVTTLAVTTTTTALSSSSSAATAATSVVPCPNNGTEFVANSYARFVTYKGYQGAGSSVGMRRGVGNSTSCVQLCDRAASCAAATLSEDDKSTMADADGCYLSPGIFGARLITPGPQCPPAAGTTYTSVDGKQFLIDCDQDLAGSDLYAFNTEGPTGNEGGFGQCLERCSTYNGCYAIALQGAGCYSEGYTVSASTASNGLLSGRLLNTAAPIPSPSPEPEPTSNVVSPLEAGVFQFLSCYQDTATKRLLEC</sequence>
<reference evidence="2 3" key="2">
    <citation type="journal article" date="2012" name="PLoS Pathog.">
        <title>Diverse lifestyles and strategies of plant pathogenesis encoded in the genomes of eighteen Dothideomycetes fungi.</title>
        <authorList>
            <person name="Ohm R.A."/>
            <person name="Feau N."/>
            <person name="Henrissat B."/>
            <person name="Schoch C.L."/>
            <person name="Horwitz B.A."/>
            <person name="Barry K.W."/>
            <person name="Condon B.J."/>
            <person name="Copeland A.C."/>
            <person name="Dhillon B."/>
            <person name="Glaser F."/>
            <person name="Hesse C.N."/>
            <person name="Kosti I."/>
            <person name="LaButti K."/>
            <person name="Lindquist E.A."/>
            <person name="Lucas S."/>
            <person name="Salamov A.A."/>
            <person name="Bradshaw R.E."/>
            <person name="Ciuffetti L."/>
            <person name="Hamelin R.C."/>
            <person name="Kema G.H.J."/>
            <person name="Lawrence C."/>
            <person name="Scott J.A."/>
            <person name="Spatafora J.W."/>
            <person name="Turgeon B.G."/>
            <person name="de Wit P.J.G.M."/>
            <person name="Zhong S."/>
            <person name="Goodwin S.B."/>
            <person name="Grigoriev I.V."/>
        </authorList>
    </citation>
    <scope>NUCLEOTIDE SEQUENCE [LARGE SCALE GENOMIC DNA]</scope>
    <source>
        <strain evidence="3">NZE10 / CBS 128990</strain>
    </source>
</reference>
<name>M2XHP7_DOTSN</name>
<feature type="chain" id="PRO_5004029251" description="Apple domain-containing protein" evidence="1">
    <location>
        <begin position="17"/>
        <end position="351"/>
    </location>
</feature>
<feature type="signal peptide" evidence="1">
    <location>
        <begin position="1"/>
        <end position="16"/>
    </location>
</feature>
<dbReference type="EMBL" id="KB446546">
    <property type="protein sequence ID" value="EME38972.1"/>
    <property type="molecule type" value="Genomic_DNA"/>
</dbReference>
<dbReference type="OrthoDB" id="3649437at2759"/>
<dbReference type="AlphaFoldDB" id="M2XHP7"/>
<evidence type="ECO:0008006" key="4">
    <source>
        <dbReference type="Google" id="ProtNLM"/>
    </source>
</evidence>
<accession>M2XHP7</accession>
<evidence type="ECO:0000256" key="1">
    <source>
        <dbReference type="SAM" id="SignalP"/>
    </source>
</evidence>
<dbReference type="Proteomes" id="UP000016933">
    <property type="component" value="Unassembled WGS sequence"/>
</dbReference>
<keyword evidence="3" id="KW-1185">Reference proteome</keyword>
<reference evidence="3" key="1">
    <citation type="journal article" date="2012" name="PLoS Genet.">
        <title>The genomes of the fungal plant pathogens Cladosporium fulvum and Dothistroma septosporum reveal adaptation to different hosts and lifestyles but also signatures of common ancestry.</title>
        <authorList>
            <person name="de Wit P.J.G.M."/>
            <person name="van der Burgt A."/>
            <person name="Oekmen B."/>
            <person name="Stergiopoulos I."/>
            <person name="Abd-Elsalam K.A."/>
            <person name="Aerts A.L."/>
            <person name="Bahkali A.H."/>
            <person name="Beenen H.G."/>
            <person name="Chettri P."/>
            <person name="Cox M.P."/>
            <person name="Datema E."/>
            <person name="de Vries R.P."/>
            <person name="Dhillon B."/>
            <person name="Ganley A.R."/>
            <person name="Griffiths S.A."/>
            <person name="Guo Y."/>
            <person name="Hamelin R.C."/>
            <person name="Henrissat B."/>
            <person name="Kabir M.S."/>
            <person name="Jashni M.K."/>
            <person name="Kema G."/>
            <person name="Klaubauf S."/>
            <person name="Lapidus A."/>
            <person name="Levasseur A."/>
            <person name="Lindquist E."/>
            <person name="Mehrabi R."/>
            <person name="Ohm R.A."/>
            <person name="Owen T.J."/>
            <person name="Salamov A."/>
            <person name="Schwelm A."/>
            <person name="Schijlen E."/>
            <person name="Sun H."/>
            <person name="van den Burg H.A."/>
            <person name="van Ham R.C.H.J."/>
            <person name="Zhang S."/>
            <person name="Goodwin S.B."/>
            <person name="Grigoriev I.V."/>
            <person name="Collemare J."/>
            <person name="Bradshaw R.E."/>
        </authorList>
    </citation>
    <scope>NUCLEOTIDE SEQUENCE [LARGE SCALE GENOMIC DNA]</scope>
    <source>
        <strain evidence="3">NZE10 / CBS 128990</strain>
    </source>
</reference>